<dbReference type="Pfam" id="PF00436">
    <property type="entry name" value="SSB"/>
    <property type="match status" value="1"/>
</dbReference>
<keyword evidence="2" id="KW-0227">DNA damage</keyword>
<dbReference type="Gene3D" id="2.40.50.140">
    <property type="entry name" value="Nucleic acid-binding proteins"/>
    <property type="match status" value="1"/>
</dbReference>
<evidence type="ECO:0000256" key="2">
    <source>
        <dbReference type="HAMAP-Rule" id="MF_00984"/>
    </source>
</evidence>
<dbReference type="RefSeq" id="WP_235322552.1">
    <property type="nucleotide sequence ID" value="NZ_JAFBIT010000001.1"/>
</dbReference>
<evidence type="ECO:0000313" key="6">
    <source>
        <dbReference type="Proteomes" id="UP001299220"/>
    </source>
</evidence>
<comment type="subunit">
    <text evidence="2">Homotetramer.</text>
</comment>
<feature type="compositionally biased region" description="Acidic residues" evidence="4">
    <location>
        <begin position="158"/>
        <end position="170"/>
    </location>
</feature>
<dbReference type="HAMAP" id="MF_00984">
    <property type="entry name" value="SSB"/>
    <property type="match status" value="1"/>
</dbReference>
<dbReference type="GO" id="GO:0003677">
    <property type="term" value="F:DNA binding"/>
    <property type="evidence" value="ECO:0007669"/>
    <property type="project" value="UniProtKB-KW"/>
</dbReference>
<dbReference type="PIRSF" id="PIRSF002070">
    <property type="entry name" value="SSB"/>
    <property type="match status" value="1"/>
</dbReference>
<reference evidence="5 6" key="1">
    <citation type="submission" date="2020-12" db="EMBL/GenBank/DDBJ databases">
        <title>Whole genome sequences of gut porcine anaerobes.</title>
        <authorList>
            <person name="Kubasova T."/>
            <person name="Jahodarova E."/>
            <person name="Rychlik I."/>
        </authorList>
    </citation>
    <scope>NUCLEOTIDE SEQUENCE [LARGE SCALE GENOMIC DNA]</scope>
    <source>
        <strain evidence="5 6">An867</strain>
    </source>
</reference>
<feature type="short sequence motif" description="Important for interaction with partner proteins" evidence="2">
    <location>
        <begin position="165"/>
        <end position="170"/>
    </location>
</feature>
<dbReference type="InterPro" id="IPR011344">
    <property type="entry name" value="ssDNA-bd"/>
</dbReference>
<sequence>MLNVAVVMGRLVADPELRHTPSDIAVTSFTLAVDRSYVKSGTERQTDFIDIVAWRGTADFVCKYFRKGQMMAVHGSIQTRTYTDKDGNKRKAFEIVADDVNFADSKRSDGGSYNNNSSYGNSSYNNNYGGNSTAGNEMQRPASYSEPAPTYSSGNSGDFEEIIGDDDLPF</sequence>
<dbReference type="CDD" id="cd04496">
    <property type="entry name" value="SSB_OBF"/>
    <property type="match status" value="1"/>
</dbReference>
<keyword evidence="2" id="KW-0235">DNA replication</keyword>
<evidence type="ECO:0000256" key="4">
    <source>
        <dbReference type="SAM" id="MobiDB-lite"/>
    </source>
</evidence>
<gene>
    <name evidence="5" type="ORF">JQM67_02845</name>
</gene>
<comment type="function">
    <text evidence="2">Plays an important role in DNA replication, recombination and repair. Binds to ssDNA and to an array of partner proteins to recruit them to their sites of action during DNA metabolism.</text>
</comment>
<dbReference type="PANTHER" id="PTHR10302:SF27">
    <property type="entry name" value="SINGLE-STRANDED DNA-BINDING PROTEIN"/>
    <property type="match status" value="1"/>
</dbReference>
<keyword evidence="2" id="KW-0233">DNA recombination</keyword>
<keyword evidence="1 2" id="KW-0238">DNA-binding</keyword>
<protein>
    <recommendedName>
        <fullName evidence="2 3">Single-stranded DNA-binding protein</fullName>
        <shortName evidence="2">SSB</shortName>
    </recommendedName>
</protein>
<dbReference type="EMBL" id="JAFBIT010000001">
    <property type="protein sequence ID" value="MCF2651540.1"/>
    <property type="molecule type" value="Genomic_DNA"/>
</dbReference>
<evidence type="ECO:0000256" key="1">
    <source>
        <dbReference type="ARBA" id="ARBA00023125"/>
    </source>
</evidence>
<comment type="caution">
    <text evidence="2">Lacks conserved residue(s) required for the propagation of feature annotation.</text>
</comment>
<dbReference type="SUPFAM" id="SSF50249">
    <property type="entry name" value="Nucleic acid-binding proteins"/>
    <property type="match status" value="1"/>
</dbReference>
<dbReference type="InterPro" id="IPR012340">
    <property type="entry name" value="NA-bd_OB-fold"/>
</dbReference>
<keyword evidence="2" id="KW-0234">DNA repair</keyword>
<dbReference type="PROSITE" id="PS50935">
    <property type="entry name" value="SSB"/>
    <property type="match status" value="1"/>
</dbReference>
<name>A0ABS9CMI2_9FIRM</name>
<dbReference type="NCBIfam" id="TIGR00621">
    <property type="entry name" value="ssb"/>
    <property type="match status" value="1"/>
</dbReference>
<feature type="compositionally biased region" description="Low complexity" evidence="4">
    <location>
        <begin position="110"/>
        <end position="131"/>
    </location>
</feature>
<proteinExistence type="inferred from homology"/>
<evidence type="ECO:0000313" key="5">
    <source>
        <dbReference type="EMBL" id="MCF2651540.1"/>
    </source>
</evidence>
<keyword evidence="6" id="KW-1185">Reference proteome</keyword>
<organism evidence="5 6">
    <name type="scientific">Anaeromassilibacillus senegalensis</name>
    <dbReference type="NCBI Taxonomy" id="1673717"/>
    <lineage>
        <taxon>Bacteria</taxon>
        <taxon>Bacillati</taxon>
        <taxon>Bacillota</taxon>
        <taxon>Clostridia</taxon>
        <taxon>Eubacteriales</taxon>
        <taxon>Acutalibacteraceae</taxon>
        <taxon>Anaeromassilibacillus</taxon>
    </lineage>
</organism>
<accession>A0ABS9CMI2</accession>
<evidence type="ECO:0000256" key="3">
    <source>
        <dbReference type="PIRNR" id="PIRNR002070"/>
    </source>
</evidence>
<dbReference type="PANTHER" id="PTHR10302">
    <property type="entry name" value="SINGLE-STRANDED DNA-BINDING PROTEIN"/>
    <property type="match status" value="1"/>
</dbReference>
<feature type="region of interest" description="Disordered" evidence="4">
    <location>
        <begin position="106"/>
        <end position="170"/>
    </location>
</feature>
<dbReference type="Proteomes" id="UP001299220">
    <property type="component" value="Unassembled WGS sequence"/>
</dbReference>
<comment type="caution">
    <text evidence="5">The sequence shown here is derived from an EMBL/GenBank/DDBJ whole genome shotgun (WGS) entry which is preliminary data.</text>
</comment>
<dbReference type="InterPro" id="IPR000424">
    <property type="entry name" value="Primosome_PriB/ssb"/>
</dbReference>